<evidence type="ECO:0008006" key="5">
    <source>
        <dbReference type="Google" id="ProtNLM"/>
    </source>
</evidence>
<evidence type="ECO:0000313" key="3">
    <source>
        <dbReference type="EMBL" id="KOB76743.1"/>
    </source>
</evidence>
<dbReference type="InterPro" id="IPR031959">
    <property type="entry name" value="DUF4779"/>
</dbReference>
<evidence type="ECO:0000256" key="2">
    <source>
        <dbReference type="SAM" id="SignalP"/>
    </source>
</evidence>
<reference evidence="3 4" key="1">
    <citation type="journal article" date="2015" name="Genome Biol. Evol.">
        <title>The genome of winter moth (Operophtera brumata) provides a genomic perspective on sexual dimorphism and phenology.</title>
        <authorList>
            <person name="Derks M.F."/>
            <person name="Smit S."/>
            <person name="Salis L."/>
            <person name="Schijlen E."/>
            <person name="Bossers A."/>
            <person name="Mateman C."/>
            <person name="Pijl A.S."/>
            <person name="de Ridder D."/>
            <person name="Groenen M.A."/>
            <person name="Visser M.E."/>
            <person name="Megens H.J."/>
        </authorList>
    </citation>
    <scope>NUCLEOTIDE SEQUENCE [LARGE SCALE GENOMIC DNA]</scope>
    <source>
        <strain evidence="3">WM2013NL</strain>
        <tissue evidence="3">Head and thorax</tissue>
    </source>
</reference>
<dbReference type="Pfam" id="PF16009">
    <property type="entry name" value="DUF4779"/>
    <property type="match status" value="1"/>
</dbReference>
<feature type="region of interest" description="Disordered" evidence="1">
    <location>
        <begin position="226"/>
        <end position="251"/>
    </location>
</feature>
<feature type="compositionally biased region" description="Basic and acidic residues" evidence="1">
    <location>
        <begin position="302"/>
        <end position="340"/>
    </location>
</feature>
<organism evidence="3 4">
    <name type="scientific">Operophtera brumata</name>
    <name type="common">Winter moth</name>
    <name type="synonym">Phalaena brumata</name>
    <dbReference type="NCBI Taxonomy" id="104452"/>
    <lineage>
        <taxon>Eukaryota</taxon>
        <taxon>Metazoa</taxon>
        <taxon>Ecdysozoa</taxon>
        <taxon>Arthropoda</taxon>
        <taxon>Hexapoda</taxon>
        <taxon>Insecta</taxon>
        <taxon>Pterygota</taxon>
        <taxon>Neoptera</taxon>
        <taxon>Endopterygota</taxon>
        <taxon>Lepidoptera</taxon>
        <taxon>Glossata</taxon>
        <taxon>Ditrysia</taxon>
        <taxon>Geometroidea</taxon>
        <taxon>Geometridae</taxon>
        <taxon>Larentiinae</taxon>
        <taxon>Operophtera</taxon>
    </lineage>
</organism>
<feature type="chain" id="PRO_5005573363" description="Cuticle protein" evidence="2">
    <location>
        <begin position="18"/>
        <end position="365"/>
    </location>
</feature>
<feature type="signal peptide" evidence="2">
    <location>
        <begin position="1"/>
        <end position="17"/>
    </location>
</feature>
<proteinExistence type="predicted"/>
<sequence>MARKIASIIILFAYGSCMEMRETVERMVMVRTTGSDLQPAATGYIYKKESDGPESVVKMGESEVMEQLSKLYEKPQAYKAPVPAAKGPFHNEEDVSKAASHASEAYVIPVVEKTDNKGEEDLTGIANQDYEKIFEGYGSDGGDYAGFSDYFHGLGHFDHGLYEHGEGNDYGSKGQHEHGEKGYKGYAKSHKYGKGDAGDYHTEKYESFSVSGEGGHKKHYDEADEHGKDYEQGHGYKGGDHGHKASHSKGEEVEGYHKLFNKDEFKKDHDFYDGEKHEGDFHKYGNGHANHGSGAGGYKKGGSHESGHDESGFGKGGYFEKESGDEHETSHSGEKGGESSHHHHGDFGTKGGYHAGKGYGYEVKH</sequence>
<keyword evidence="4" id="KW-1185">Reference proteome</keyword>
<protein>
    <recommendedName>
        <fullName evidence="5">Cuticle protein</fullName>
    </recommendedName>
</protein>
<dbReference type="Proteomes" id="UP000037510">
    <property type="component" value="Unassembled WGS sequence"/>
</dbReference>
<gene>
    <name evidence="3" type="ORF">OBRU01_05207</name>
</gene>
<feature type="region of interest" description="Disordered" evidence="1">
    <location>
        <begin position="282"/>
        <end position="354"/>
    </location>
</feature>
<accession>A0A0L7LMH2</accession>
<dbReference type="EMBL" id="JTDY01000538">
    <property type="protein sequence ID" value="KOB76743.1"/>
    <property type="molecule type" value="Genomic_DNA"/>
</dbReference>
<dbReference type="AlphaFoldDB" id="A0A0L7LMH2"/>
<evidence type="ECO:0000256" key="1">
    <source>
        <dbReference type="SAM" id="MobiDB-lite"/>
    </source>
</evidence>
<comment type="caution">
    <text evidence="3">The sequence shown here is derived from an EMBL/GenBank/DDBJ whole genome shotgun (WGS) entry which is preliminary data.</text>
</comment>
<name>A0A0L7LMH2_OPEBR</name>
<evidence type="ECO:0000313" key="4">
    <source>
        <dbReference type="Proteomes" id="UP000037510"/>
    </source>
</evidence>
<keyword evidence="2" id="KW-0732">Signal</keyword>